<keyword evidence="6" id="KW-0598">Phosphotransferase system</keyword>
<dbReference type="InterPro" id="IPR001996">
    <property type="entry name" value="PTS_IIB_1"/>
</dbReference>
<keyword evidence="4" id="KW-0762">Sugar transport</keyword>
<dbReference type="InterPro" id="IPR036878">
    <property type="entry name" value="Glu_permease_IIB"/>
</dbReference>
<evidence type="ECO:0000256" key="7">
    <source>
        <dbReference type="ARBA" id="ARBA00022692"/>
    </source>
</evidence>
<dbReference type="Gene3D" id="3.30.1360.60">
    <property type="entry name" value="Glucose permease domain IIB"/>
    <property type="match status" value="1"/>
</dbReference>
<dbReference type="GO" id="GO:0090563">
    <property type="term" value="F:protein-phosphocysteine-sugar phosphotransferase activity"/>
    <property type="evidence" value="ECO:0007669"/>
    <property type="project" value="TreeGrafter"/>
</dbReference>
<evidence type="ECO:0000256" key="9">
    <source>
        <dbReference type="ARBA" id="ARBA00022989"/>
    </source>
</evidence>
<evidence type="ECO:0000259" key="13">
    <source>
        <dbReference type="PROSITE" id="PS51093"/>
    </source>
</evidence>
<feature type="transmembrane region" description="Helical" evidence="12">
    <location>
        <begin position="139"/>
        <end position="158"/>
    </location>
</feature>
<keyword evidence="9 12" id="KW-1133">Transmembrane helix</keyword>
<keyword evidence="5 16" id="KW-0808">Transferase</keyword>
<dbReference type="InterPro" id="IPR013013">
    <property type="entry name" value="PTS_EIIC_1"/>
</dbReference>
<dbReference type="EC" id="2.7.1.-" evidence="16"/>
<dbReference type="GO" id="GO:0009401">
    <property type="term" value="P:phosphoenolpyruvate-dependent sugar phosphotransferase system"/>
    <property type="evidence" value="ECO:0007669"/>
    <property type="project" value="UniProtKB-KW"/>
</dbReference>
<comment type="subcellular location">
    <subcellularLocation>
        <location evidence="1">Cell membrane</location>
        <topology evidence="1">Multi-pass membrane protein</topology>
    </subcellularLocation>
</comment>
<evidence type="ECO:0000313" key="16">
    <source>
        <dbReference type="EMBL" id="WZE66958.1"/>
    </source>
</evidence>
<dbReference type="PROSITE" id="PS51093">
    <property type="entry name" value="PTS_EIIA_TYPE_1"/>
    <property type="match status" value="1"/>
</dbReference>
<dbReference type="NCBIfam" id="TIGR02003">
    <property type="entry name" value="PTS-II-BC-unk1"/>
    <property type="match status" value="1"/>
</dbReference>
<dbReference type="GO" id="GO:0016301">
    <property type="term" value="F:kinase activity"/>
    <property type="evidence" value="ECO:0007669"/>
    <property type="project" value="UniProtKB-KW"/>
</dbReference>
<dbReference type="InterPro" id="IPR011300">
    <property type="entry name" value="PTS_IIBC"/>
</dbReference>
<dbReference type="NCBIfam" id="TIGR00830">
    <property type="entry name" value="PTBA"/>
    <property type="match status" value="1"/>
</dbReference>
<evidence type="ECO:0000256" key="10">
    <source>
        <dbReference type="ARBA" id="ARBA00023136"/>
    </source>
</evidence>
<dbReference type="InterPro" id="IPR018113">
    <property type="entry name" value="PTrfase_EIIB_Cys"/>
</dbReference>
<feature type="transmembrane region" description="Helical" evidence="12">
    <location>
        <begin position="415"/>
        <end position="437"/>
    </location>
</feature>
<dbReference type="InterPro" id="IPR050429">
    <property type="entry name" value="PTS_Glucose_EIICBA"/>
</dbReference>
<feature type="transmembrane region" description="Helical" evidence="12">
    <location>
        <begin position="46"/>
        <end position="73"/>
    </location>
</feature>
<feature type="transmembrane region" description="Helical" evidence="12">
    <location>
        <begin position="179"/>
        <end position="202"/>
    </location>
</feature>
<dbReference type="Pfam" id="PF00367">
    <property type="entry name" value="PTS_EIIB"/>
    <property type="match status" value="1"/>
</dbReference>
<dbReference type="SUPFAM" id="SSF55604">
    <property type="entry name" value="Glucose permease domain IIB"/>
    <property type="match status" value="1"/>
</dbReference>
<dbReference type="InterPro" id="IPR011055">
    <property type="entry name" value="Dup_hybrid_motif"/>
</dbReference>
<keyword evidence="7 12" id="KW-0812">Transmembrane</keyword>
<feature type="domain" description="PTS EIIB type-1" evidence="14">
    <location>
        <begin position="466"/>
        <end position="548"/>
    </location>
</feature>
<feature type="transmembrane region" description="Helical" evidence="12">
    <location>
        <begin position="339"/>
        <end position="355"/>
    </location>
</feature>
<dbReference type="CDD" id="cd00212">
    <property type="entry name" value="PTS_IIB_glc"/>
    <property type="match status" value="1"/>
</dbReference>
<evidence type="ECO:0000259" key="15">
    <source>
        <dbReference type="PROSITE" id="PS51103"/>
    </source>
</evidence>
<sequence>MKKLLSFEFWQKFGKALMVVVAVMPAAGLMISIGKSIPLISPDMQMLITIGSVIESIGWAIIGNLHLLFALAIGGSWAKERAGGAFAAGIAFILINRITGAVFGVNSAMLADDKAFTHTLFGTKIMVKGFFTSVLEAPALNMGVFVGIIAGFVGANAYNKYYNYRKLPDALSFFNGKRFVPFVVILWSTIVAIVLSIVWPYIQAGINNFGLWIATSKDTAPILAPFLFGFLERLLLPFGLHHMLTIPINYTQLGGTYEILSGAQAGTKVYGQDPLWLAWATDLVNLNHAGDTAQYHHVLNTFTPARFKVGQMIGSSGILMGLAYAMYRNVDKDKKPKYKSMYLSAAIAVFLTGVTEPLEFMFMFVAAPLYAVYAVIQGAAFAMADVINLRVHSFGTIELLTRTPLALKAGLGGDLINFVLTTIGFAIATYFIANLLIKKFNFATPGRNGNYEIDGESNATEVVATDKQVIQVIHLLGGKENIKDVDACMTRLRVSVNDKAKVATETEWKKAGAMGLIVKDNGVQAVYGPKADVLKSDIEDLLQSGADIPQPEETVVQPTILANSDGAGFTGHVHQLRAVADGEVIDITSVNDPVFSQKMMGEGYAVKPESEEVASPVDGEIISIFPTKHAIGIRTNDGIEVLVHMGIETVQMKQPASRVVVNDGQKVKAGDTLAYMDLAAVRAEGKDTTIIIVMTNSDKVDTLQLNKTGIVQKGETVGTMTV</sequence>
<protein>
    <submittedName>
        <fullName evidence="16">PTS transporter subunit IIBC</fullName>
        <ecNumber evidence="16">2.7.1.-</ecNumber>
    </submittedName>
</protein>
<dbReference type="EMBL" id="CP124577">
    <property type="protein sequence ID" value="WZE66958.1"/>
    <property type="molecule type" value="Genomic_DNA"/>
</dbReference>
<dbReference type="PANTHER" id="PTHR30009">
    <property type="entry name" value="CYTOCHROME C-TYPE SYNTHESIS PROTEIN AND PTS TRANSMEMBRANE COMPONENT"/>
    <property type="match status" value="1"/>
</dbReference>
<evidence type="ECO:0000256" key="5">
    <source>
        <dbReference type="ARBA" id="ARBA00022679"/>
    </source>
</evidence>
<feature type="transmembrane region" description="Helical" evidence="12">
    <location>
        <begin position="85"/>
        <end position="105"/>
    </location>
</feature>
<evidence type="ECO:0000256" key="4">
    <source>
        <dbReference type="ARBA" id="ARBA00022597"/>
    </source>
</evidence>
<name>A0AAU6R9Y5_9STAP</name>
<dbReference type="Gene3D" id="2.70.70.10">
    <property type="entry name" value="Glucose Permease (Domain IIA)"/>
    <property type="match status" value="1"/>
</dbReference>
<feature type="domain" description="PTS EIIC type-1" evidence="15">
    <location>
        <begin position="4"/>
        <end position="449"/>
    </location>
</feature>
<organism evidence="16">
    <name type="scientific">Macrococcus psychrotolerans</name>
    <dbReference type="NCBI Taxonomy" id="3039389"/>
    <lineage>
        <taxon>Bacteria</taxon>
        <taxon>Bacillati</taxon>
        <taxon>Bacillota</taxon>
        <taxon>Bacilli</taxon>
        <taxon>Bacillales</taxon>
        <taxon>Staphylococcaceae</taxon>
        <taxon>Macrococcus</taxon>
    </lineage>
</organism>
<gene>
    <name evidence="16" type="ORF">QA541_01465</name>
</gene>
<dbReference type="PROSITE" id="PS00371">
    <property type="entry name" value="PTS_EIIA_TYPE_1_HIS"/>
    <property type="match status" value="1"/>
</dbReference>
<dbReference type="PROSITE" id="PS51098">
    <property type="entry name" value="PTS_EIIB_TYPE_1"/>
    <property type="match status" value="1"/>
</dbReference>
<evidence type="ECO:0000256" key="2">
    <source>
        <dbReference type="ARBA" id="ARBA00022448"/>
    </source>
</evidence>
<dbReference type="Pfam" id="PF00358">
    <property type="entry name" value="PTS_EIIA_1"/>
    <property type="match status" value="1"/>
</dbReference>
<keyword evidence="3" id="KW-1003">Cell membrane</keyword>
<evidence type="ECO:0000256" key="12">
    <source>
        <dbReference type="SAM" id="Phobius"/>
    </source>
</evidence>
<feature type="active site" description="Phosphocysteine intermediate; for EIIB activity" evidence="11">
    <location>
        <position position="488"/>
    </location>
</feature>
<evidence type="ECO:0000256" key="3">
    <source>
        <dbReference type="ARBA" id="ARBA00022475"/>
    </source>
</evidence>
<reference evidence="16" key="1">
    <citation type="submission" date="2023-04" db="EMBL/GenBank/DDBJ databases">
        <title>Macrococci isolated from food, foodproducing animals, and human clinical materials.</title>
        <authorList>
            <person name="Maslanova I."/>
            <person name="Svec P."/>
            <person name="Sedlacek I."/>
            <person name="Novakova D."/>
            <person name="Keller J.E."/>
            <person name="Schwendener S."/>
            <person name="Finstrlova A."/>
            <person name="Botka T."/>
            <person name="Kovarovic V."/>
            <person name="Petras P."/>
            <person name="Perreten V."/>
            <person name="Pantucek R."/>
        </authorList>
    </citation>
    <scope>NUCLEOTIDE SEQUENCE</scope>
    <source>
        <strain evidence="16">NRL/St 21/332</strain>
    </source>
</reference>
<dbReference type="Pfam" id="PF02378">
    <property type="entry name" value="PTS_EIIC"/>
    <property type="match status" value="1"/>
</dbReference>
<dbReference type="SUPFAM" id="SSF51261">
    <property type="entry name" value="Duplicated hybrid motif"/>
    <property type="match status" value="1"/>
</dbReference>
<dbReference type="PROSITE" id="PS01035">
    <property type="entry name" value="PTS_EIIB_TYPE_1_CYS"/>
    <property type="match status" value="1"/>
</dbReference>
<feature type="transmembrane region" description="Helical" evidence="12">
    <location>
        <begin position="362"/>
        <end position="384"/>
    </location>
</feature>
<feature type="transmembrane region" description="Helical" evidence="12">
    <location>
        <begin position="12"/>
        <end position="34"/>
    </location>
</feature>
<evidence type="ECO:0000256" key="1">
    <source>
        <dbReference type="ARBA" id="ARBA00004651"/>
    </source>
</evidence>
<evidence type="ECO:0000256" key="6">
    <source>
        <dbReference type="ARBA" id="ARBA00022683"/>
    </source>
</evidence>
<dbReference type="PROSITE" id="PS51103">
    <property type="entry name" value="PTS_EIIC_TYPE_1"/>
    <property type="match status" value="1"/>
</dbReference>
<accession>A0AAU6R9Y5</accession>
<dbReference type="PANTHER" id="PTHR30009:SF8">
    <property type="entry name" value="PTS SYSTEM, IIBC COMPONENT"/>
    <property type="match status" value="1"/>
</dbReference>
<dbReference type="InterPro" id="IPR003352">
    <property type="entry name" value="PTS_EIIC"/>
</dbReference>
<dbReference type="InterPro" id="IPR001127">
    <property type="entry name" value="PTS_EIIA_1_perm"/>
</dbReference>
<evidence type="ECO:0000259" key="14">
    <source>
        <dbReference type="PROSITE" id="PS51098"/>
    </source>
</evidence>
<dbReference type="GO" id="GO:0005886">
    <property type="term" value="C:plasma membrane"/>
    <property type="evidence" value="ECO:0007669"/>
    <property type="project" value="UniProtKB-SubCell"/>
</dbReference>
<keyword evidence="8" id="KW-0418">Kinase</keyword>
<dbReference type="AlphaFoldDB" id="A0AAU6R9Y5"/>
<dbReference type="FunFam" id="2.70.70.10:FF:000001">
    <property type="entry name" value="PTS system glucose-specific IIA component"/>
    <property type="match status" value="1"/>
</dbReference>
<keyword evidence="2" id="KW-0813">Transport</keyword>
<dbReference type="NCBIfam" id="TIGR00826">
    <property type="entry name" value="EIIB_glc"/>
    <property type="match status" value="1"/>
</dbReference>
<evidence type="ECO:0000256" key="8">
    <source>
        <dbReference type="ARBA" id="ARBA00022777"/>
    </source>
</evidence>
<feature type="domain" description="PTS EIIA type-1" evidence="13">
    <location>
        <begin position="592"/>
        <end position="696"/>
    </location>
</feature>
<feature type="transmembrane region" description="Helical" evidence="12">
    <location>
        <begin position="222"/>
        <end position="240"/>
    </location>
</feature>
<dbReference type="GO" id="GO:0008982">
    <property type="term" value="F:protein-N(PI)-phosphohistidine-sugar phosphotransferase activity"/>
    <property type="evidence" value="ECO:0007669"/>
    <property type="project" value="InterPro"/>
</dbReference>
<evidence type="ECO:0000256" key="11">
    <source>
        <dbReference type="PROSITE-ProRule" id="PRU00421"/>
    </source>
</evidence>
<keyword evidence="10 12" id="KW-0472">Membrane</keyword>
<proteinExistence type="predicted"/>